<proteinExistence type="predicted"/>
<reference evidence="1" key="1">
    <citation type="submission" date="2022-06" db="EMBL/GenBank/DDBJ databases">
        <title>Uncovering the hologenomic basis of an extraordinary plant invasion.</title>
        <authorList>
            <person name="Bieker V.C."/>
            <person name="Martin M.D."/>
            <person name="Gilbert T."/>
            <person name="Hodgins K."/>
            <person name="Battlay P."/>
            <person name="Petersen B."/>
            <person name="Wilson J."/>
        </authorList>
    </citation>
    <scope>NUCLEOTIDE SEQUENCE</scope>
    <source>
        <strain evidence="1">AA19_3_7</strain>
        <tissue evidence="1">Leaf</tissue>
    </source>
</reference>
<comment type="caution">
    <text evidence="1">The sequence shown here is derived from an EMBL/GenBank/DDBJ whole genome shotgun (WGS) entry which is preliminary data.</text>
</comment>
<gene>
    <name evidence="1" type="ORF">M8C21_032128</name>
</gene>
<evidence type="ECO:0000313" key="1">
    <source>
        <dbReference type="EMBL" id="KAI7734709.1"/>
    </source>
</evidence>
<accession>A0AAD5GAW0</accession>
<protein>
    <submittedName>
        <fullName evidence="1">Uncharacterized protein</fullName>
    </submittedName>
</protein>
<dbReference type="AlphaFoldDB" id="A0AAD5GAW0"/>
<evidence type="ECO:0000313" key="2">
    <source>
        <dbReference type="Proteomes" id="UP001206925"/>
    </source>
</evidence>
<dbReference type="EMBL" id="JAMZMK010009661">
    <property type="protein sequence ID" value="KAI7734709.1"/>
    <property type="molecule type" value="Genomic_DNA"/>
</dbReference>
<feature type="non-terminal residue" evidence="1">
    <location>
        <position position="78"/>
    </location>
</feature>
<organism evidence="1 2">
    <name type="scientific">Ambrosia artemisiifolia</name>
    <name type="common">Common ragweed</name>
    <dbReference type="NCBI Taxonomy" id="4212"/>
    <lineage>
        <taxon>Eukaryota</taxon>
        <taxon>Viridiplantae</taxon>
        <taxon>Streptophyta</taxon>
        <taxon>Embryophyta</taxon>
        <taxon>Tracheophyta</taxon>
        <taxon>Spermatophyta</taxon>
        <taxon>Magnoliopsida</taxon>
        <taxon>eudicotyledons</taxon>
        <taxon>Gunneridae</taxon>
        <taxon>Pentapetalae</taxon>
        <taxon>asterids</taxon>
        <taxon>campanulids</taxon>
        <taxon>Asterales</taxon>
        <taxon>Asteraceae</taxon>
        <taxon>Asteroideae</taxon>
        <taxon>Heliantheae alliance</taxon>
        <taxon>Heliantheae</taxon>
        <taxon>Ambrosia</taxon>
    </lineage>
</organism>
<keyword evidence="2" id="KW-1185">Reference proteome</keyword>
<name>A0AAD5GAW0_AMBAR</name>
<sequence>DADLLNNTRNRSSKEASRYQRTRNHILLIKPYASDPNASHSFNNILSRFLHRFDIQVWDFVFLSNLKLWCLGFSNKSN</sequence>
<dbReference type="Proteomes" id="UP001206925">
    <property type="component" value="Unassembled WGS sequence"/>
</dbReference>